<reference evidence="4 5" key="1">
    <citation type="submission" date="2024-04" db="EMBL/GenBank/DDBJ databases">
        <title>Polymorphospora sp. isolated from Baiyangdian Lake in Xiong'an New Area.</title>
        <authorList>
            <person name="Zhang X."/>
            <person name="Liu J."/>
        </authorList>
    </citation>
    <scope>NUCLEOTIDE SEQUENCE [LARGE SCALE GENOMIC DNA]</scope>
    <source>
        <strain evidence="4 5">2-325</strain>
    </source>
</reference>
<feature type="transmembrane region" description="Helical" evidence="2">
    <location>
        <begin position="42"/>
        <end position="69"/>
    </location>
</feature>
<keyword evidence="2" id="KW-1133">Transmembrane helix</keyword>
<dbReference type="InterPro" id="IPR011990">
    <property type="entry name" value="TPR-like_helical_dom_sf"/>
</dbReference>
<keyword evidence="5" id="KW-1185">Reference proteome</keyword>
<feature type="region of interest" description="Disordered" evidence="1">
    <location>
        <begin position="108"/>
        <end position="138"/>
    </location>
</feature>
<keyword evidence="2" id="KW-0472">Membrane</keyword>
<sequence length="658" mass="69701">MLMLLLVGLPLALVRLVGWPLPRRWPDQEQLAAWIAEPLTEQALAAAFALAAWLIWLLLVAAIVADALVRLRRTVRWLRRVPVPTPWQATATGLVGATMLTAASADLAPSATAHPPPPTGTPADHDSDRSPPSPAASVGVGLPDGGWLPYALAVQVASAAALVWFRRRRDYIPNTPHTQADGDLAPLPATVAAVQAALDPTDTDDPEDQPRQPALDVEVAGLGDLPTGLLHLTGPGATDAGRGLLIAAALASHDGPHTLMTTTADLATLLDTDPSSAGTWQNTNTLRVIDTIHDAPTALEQEGAGNSRQAVELAKRCLILLTRTSVDSDIADRLASAGLPGSSWTVVVLGEAPADGRAWQVAADGTTTDGRRLCVLGVSALRDLLSLARQAYPTSSDVRGPASPATAATPPAVETGRLRLRVLGRLEITCDGTPLVVRRSAAWQVLVLLAVHADGVPSERMARMIWPHHRSAVTTTRLYTTVSDLRGTLRAATGSGIIAREGDLYRLDPDHITVDLWELRCTLQAAARAVTPSARQQVLGAIVGRPPEPLAEGRPWPWLAAAREALRREVIDAHTTLAGACDPQTALVLLQEAINVDPLNEDLYRRTARALADTGQHTAIPTLIDTYADHLASVGLTISDDLRSLVASQTRTDVSDSL</sequence>
<dbReference type="InterPro" id="IPR051677">
    <property type="entry name" value="AfsR-DnrI-RedD_regulator"/>
</dbReference>
<evidence type="ECO:0000256" key="1">
    <source>
        <dbReference type="SAM" id="MobiDB-lite"/>
    </source>
</evidence>
<feature type="domain" description="Bacterial transcriptional activator" evidence="3">
    <location>
        <begin position="514"/>
        <end position="650"/>
    </location>
</feature>
<dbReference type="InterPro" id="IPR036388">
    <property type="entry name" value="WH-like_DNA-bd_sf"/>
</dbReference>
<proteinExistence type="predicted"/>
<dbReference type="SMART" id="SM01043">
    <property type="entry name" value="BTAD"/>
    <property type="match status" value="1"/>
</dbReference>
<dbReference type="InterPro" id="IPR005158">
    <property type="entry name" value="BTAD"/>
</dbReference>
<accession>A0ABV5CNG7</accession>
<evidence type="ECO:0000313" key="4">
    <source>
        <dbReference type="EMBL" id="MFB6393545.1"/>
    </source>
</evidence>
<dbReference type="PANTHER" id="PTHR35807">
    <property type="entry name" value="TRANSCRIPTIONAL REGULATOR REDD-RELATED"/>
    <property type="match status" value="1"/>
</dbReference>
<dbReference type="RefSeq" id="WP_375733974.1">
    <property type="nucleotide sequence ID" value="NZ_JBCGDC010000023.1"/>
</dbReference>
<keyword evidence="2" id="KW-0812">Transmembrane</keyword>
<gene>
    <name evidence="4" type="ORF">AAFH96_10560</name>
</gene>
<comment type="caution">
    <text evidence="4">The sequence shown here is derived from an EMBL/GenBank/DDBJ whole genome shotgun (WGS) entry which is preliminary data.</text>
</comment>
<dbReference type="Gene3D" id="1.25.40.10">
    <property type="entry name" value="Tetratricopeptide repeat domain"/>
    <property type="match status" value="1"/>
</dbReference>
<organism evidence="4 5">
    <name type="scientific">Polymorphospora lycopeni</name>
    <dbReference type="NCBI Taxonomy" id="3140240"/>
    <lineage>
        <taxon>Bacteria</taxon>
        <taxon>Bacillati</taxon>
        <taxon>Actinomycetota</taxon>
        <taxon>Actinomycetes</taxon>
        <taxon>Micromonosporales</taxon>
        <taxon>Micromonosporaceae</taxon>
        <taxon>Polymorphospora</taxon>
    </lineage>
</organism>
<dbReference type="Proteomes" id="UP001582793">
    <property type="component" value="Unassembled WGS sequence"/>
</dbReference>
<dbReference type="InterPro" id="IPR016032">
    <property type="entry name" value="Sig_transdc_resp-reg_C-effctor"/>
</dbReference>
<protein>
    <submittedName>
        <fullName evidence="4">BTAD domain-containing putative transcriptional regulator</fullName>
    </submittedName>
</protein>
<dbReference type="EMBL" id="JBCGDC010000023">
    <property type="protein sequence ID" value="MFB6393545.1"/>
    <property type="molecule type" value="Genomic_DNA"/>
</dbReference>
<evidence type="ECO:0000256" key="2">
    <source>
        <dbReference type="SAM" id="Phobius"/>
    </source>
</evidence>
<evidence type="ECO:0000259" key="3">
    <source>
        <dbReference type="SMART" id="SM01043"/>
    </source>
</evidence>
<evidence type="ECO:0000313" key="5">
    <source>
        <dbReference type="Proteomes" id="UP001582793"/>
    </source>
</evidence>
<dbReference type="Gene3D" id="1.10.10.10">
    <property type="entry name" value="Winged helix-like DNA-binding domain superfamily/Winged helix DNA-binding domain"/>
    <property type="match status" value="1"/>
</dbReference>
<dbReference type="SUPFAM" id="SSF46894">
    <property type="entry name" value="C-terminal effector domain of the bipartite response regulators"/>
    <property type="match status" value="1"/>
</dbReference>
<dbReference type="Pfam" id="PF03704">
    <property type="entry name" value="BTAD"/>
    <property type="match status" value="1"/>
</dbReference>
<name>A0ABV5CNG7_9ACTN</name>